<evidence type="ECO:0000313" key="3">
    <source>
        <dbReference type="Proteomes" id="UP001501079"/>
    </source>
</evidence>
<evidence type="ECO:0000313" key="2">
    <source>
        <dbReference type="EMBL" id="GAA4178690.1"/>
    </source>
</evidence>
<organism evidence="2 3">
    <name type="scientific">Gryllotalpicola koreensis</name>
    <dbReference type="NCBI Taxonomy" id="993086"/>
    <lineage>
        <taxon>Bacteria</taxon>
        <taxon>Bacillati</taxon>
        <taxon>Actinomycetota</taxon>
        <taxon>Actinomycetes</taxon>
        <taxon>Micrococcales</taxon>
        <taxon>Microbacteriaceae</taxon>
        <taxon>Gryllotalpicola</taxon>
    </lineage>
</organism>
<feature type="domain" description="AB hydrolase-1" evidence="1">
    <location>
        <begin position="25"/>
        <end position="136"/>
    </location>
</feature>
<accession>A0ABP8A6G2</accession>
<dbReference type="InterPro" id="IPR050471">
    <property type="entry name" value="AB_hydrolase"/>
</dbReference>
<reference evidence="3" key="1">
    <citation type="journal article" date="2019" name="Int. J. Syst. Evol. Microbiol.">
        <title>The Global Catalogue of Microorganisms (GCM) 10K type strain sequencing project: providing services to taxonomists for standard genome sequencing and annotation.</title>
        <authorList>
            <consortium name="The Broad Institute Genomics Platform"/>
            <consortium name="The Broad Institute Genome Sequencing Center for Infectious Disease"/>
            <person name="Wu L."/>
            <person name="Ma J."/>
        </authorList>
    </citation>
    <scope>NUCLEOTIDE SEQUENCE [LARGE SCALE GENOMIC DNA]</scope>
    <source>
        <strain evidence="3">JCM 17591</strain>
    </source>
</reference>
<keyword evidence="3" id="KW-1185">Reference proteome</keyword>
<dbReference type="SUPFAM" id="SSF53474">
    <property type="entry name" value="alpha/beta-Hydrolases"/>
    <property type="match status" value="1"/>
</dbReference>
<protein>
    <submittedName>
        <fullName evidence="2">Alpha/beta hydrolase</fullName>
    </submittedName>
</protein>
<dbReference type="Gene3D" id="3.40.50.1820">
    <property type="entry name" value="alpha/beta hydrolase"/>
    <property type="match status" value="1"/>
</dbReference>
<proteinExistence type="predicted"/>
<dbReference type="EMBL" id="BAABBW010000005">
    <property type="protein sequence ID" value="GAA4178690.1"/>
    <property type="molecule type" value="Genomic_DNA"/>
</dbReference>
<dbReference type="InterPro" id="IPR000073">
    <property type="entry name" value="AB_hydrolase_1"/>
</dbReference>
<dbReference type="RefSeq" id="WP_344755771.1">
    <property type="nucleotide sequence ID" value="NZ_BAABBW010000005.1"/>
</dbReference>
<comment type="caution">
    <text evidence="2">The sequence shown here is derived from an EMBL/GenBank/DDBJ whole genome shotgun (WGS) entry which is preliminary data.</text>
</comment>
<name>A0ABP8A6G2_9MICO</name>
<dbReference type="PANTHER" id="PTHR43433:SF5">
    <property type="entry name" value="AB HYDROLASE-1 DOMAIN-CONTAINING PROTEIN"/>
    <property type="match status" value="1"/>
</dbReference>
<evidence type="ECO:0000259" key="1">
    <source>
        <dbReference type="Pfam" id="PF00561"/>
    </source>
</evidence>
<dbReference type="Proteomes" id="UP001501079">
    <property type="component" value="Unassembled WGS sequence"/>
</dbReference>
<keyword evidence="2" id="KW-0378">Hydrolase</keyword>
<dbReference type="InterPro" id="IPR029058">
    <property type="entry name" value="AB_hydrolase_fold"/>
</dbReference>
<dbReference type="GO" id="GO:0016787">
    <property type="term" value="F:hydrolase activity"/>
    <property type="evidence" value="ECO:0007669"/>
    <property type="project" value="UniProtKB-KW"/>
</dbReference>
<dbReference type="Pfam" id="PF00561">
    <property type="entry name" value="Abhydrolase_1"/>
    <property type="match status" value="1"/>
</dbReference>
<sequence>MTDVARHETEVRGARLSWTETGQGPTVIWAHGMTSSGWAQERGGMFDWSPVSDAGHRLVRYDARGHGASTGTTAEGDYTWPELAQDLLALLDHIAPGEQVDGMGSSMGTATLIYAALAEPSRFRRLVLTSAPTAWQTRAGQAEVYRNLATLIETRGLGAFLELMASNEAPLPEAFQGLDADAFTPQVGEALAPTVLRGAALSDLPPVDAIAAIDVPVLLLPWAGDPGHPVVTSEILRDSLPNARMQLGRSLAQLRGWGEEAAEFLR</sequence>
<dbReference type="PANTHER" id="PTHR43433">
    <property type="entry name" value="HYDROLASE, ALPHA/BETA FOLD FAMILY PROTEIN"/>
    <property type="match status" value="1"/>
</dbReference>
<gene>
    <name evidence="2" type="ORF">GCM10022287_29450</name>
</gene>